<comment type="caution">
    <text evidence="2">The sequence shown here is derived from an EMBL/GenBank/DDBJ whole genome shotgun (WGS) entry which is preliminary data.</text>
</comment>
<proteinExistence type="predicted"/>
<gene>
    <name evidence="2" type="ORF">VIBNISOn1_1420017</name>
</gene>
<organism evidence="2 3">
    <name type="scientific">Vibrio nigripulchritudo SOn1</name>
    <dbReference type="NCBI Taxonomy" id="1238450"/>
    <lineage>
        <taxon>Bacteria</taxon>
        <taxon>Pseudomonadati</taxon>
        <taxon>Pseudomonadota</taxon>
        <taxon>Gammaproteobacteria</taxon>
        <taxon>Vibrionales</taxon>
        <taxon>Vibrionaceae</taxon>
        <taxon>Vibrio</taxon>
    </lineage>
</organism>
<dbReference type="Proteomes" id="UP000018211">
    <property type="component" value="Unassembled WGS sequence"/>
</dbReference>
<reference evidence="2 3" key="1">
    <citation type="journal article" date="2013" name="ISME J.">
        <title>Comparative genomics of pathogenic lineages of Vibrio nigripulchritudo identifies virulence-associated traits.</title>
        <authorList>
            <person name="Goudenege D."/>
            <person name="Labreuche Y."/>
            <person name="Krin E."/>
            <person name="Ansquer D."/>
            <person name="Mangenot S."/>
            <person name="Calteau A."/>
            <person name="Medigue C."/>
            <person name="Mazel D."/>
            <person name="Polz M.F."/>
            <person name="Le Roux F."/>
        </authorList>
    </citation>
    <scope>NUCLEOTIDE SEQUENCE [LARGE SCALE GENOMIC DNA]</scope>
    <source>
        <strain evidence="2 3">SOn1</strain>
    </source>
</reference>
<dbReference type="EMBL" id="CAOF01000049">
    <property type="protein sequence ID" value="CCO45217.1"/>
    <property type="molecule type" value="Genomic_DNA"/>
</dbReference>
<dbReference type="RefSeq" id="WP_022610793.1">
    <property type="nucleotide sequence ID" value="NZ_LK391965.1"/>
</dbReference>
<sequence length="310" mass="35655">MQPLVSVVIPTYNCLDYLSKAIGSVLEQDLEELEILVMDDGSTDGTFAWLEKIAQQHPQIVPVKLDHVGVVAARNHAIEMARSEYIAFLDADDYWLPGKLKCQLNWHMASEDHVLSFTNYMHFNEEGKEIIDCFGYWKVFNHLPHANRFFDIDNAGDEILATNMIGTSTAVARRDALLKVGGFSSELKSASDWDMWLKLAQCGKVSANPRIQMQYLMRAGSITSNRLNRLEAMRRIITGYINRYPASDKACELAWSRLEEGYAEYHREQGEAKKALRWDWVSLRRAPEFRKLKHLSRDLYYLMRSPSRAN</sequence>
<dbReference type="Pfam" id="PF00535">
    <property type="entry name" value="Glycos_transf_2"/>
    <property type="match status" value="1"/>
</dbReference>
<evidence type="ECO:0000313" key="3">
    <source>
        <dbReference type="Proteomes" id="UP000018211"/>
    </source>
</evidence>
<feature type="domain" description="Glycosyltransferase 2-like" evidence="1">
    <location>
        <begin position="6"/>
        <end position="128"/>
    </location>
</feature>
<protein>
    <submittedName>
        <fullName evidence="2">Glycosyltransferase involved in cell wall biogenesis</fullName>
    </submittedName>
</protein>
<dbReference type="InterPro" id="IPR029044">
    <property type="entry name" value="Nucleotide-diphossugar_trans"/>
</dbReference>
<dbReference type="Gene3D" id="3.90.550.10">
    <property type="entry name" value="Spore Coat Polysaccharide Biosynthesis Protein SpsA, Chain A"/>
    <property type="match status" value="1"/>
</dbReference>
<name>A0AAV2VKJ3_9VIBR</name>
<dbReference type="CDD" id="cd00761">
    <property type="entry name" value="Glyco_tranf_GTA_type"/>
    <property type="match status" value="1"/>
</dbReference>
<dbReference type="InterPro" id="IPR050834">
    <property type="entry name" value="Glycosyltransf_2"/>
</dbReference>
<dbReference type="SUPFAM" id="SSF53448">
    <property type="entry name" value="Nucleotide-diphospho-sugar transferases"/>
    <property type="match status" value="1"/>
</dbReference>
<dbReference type="AlphaFoldDB" id="A0AAV2VKJ3"/>
<accession>A0AAV2VKJ3</accession>
<dbReference type="PANTHER" id="PTHR43685:SF2">
    <property type="entry name" value="GLYCOSYLTRANSFERASE 2-LIKE DOMAIN-CONTAINING PROTEIN"/>
    <property type="match status" value="1"/>
</dbReference>
<dbReference type="InterPro" id="IPR001173">
    <property type="entry name" value="Glyco_trans_2-like"/>
</dbReference>
<evidence type="ECO:0000259" key="1">
    <source>
        <dbReference type="Pfam" id="PF00535"/>
    </source>
</evidence>
<dbReference type="PANTHER" id="PTHR43685">
    <property type="entry name" value="GLYCOSYLTRANSFERASE"/>
    <property type="match status" value="1"/>
</dbReference>
<evidence type="ECO:0000313" key="2">
    <source>
        <dbReference type="EMBL" id="CCO45217.1"/>
    </source>
</evidence>